<dbReference type="EMBL" id="RRYP01029745">
    <property type="protein sequence ID" value="TNV71597.1"/>
    <property type="molecule type" value="Genomic_DNA"/>
</dbReference>
<organism evidence="1 2">
    <name type="scientific">Halteria grandinella</name>
    <dbReference type="NCBI Taxonomy" id="5974"/>
    <lineage>
        <taxon>Eukaryota</taxon>
        <taxon>Sar</taxon>
        <taxon>Alveolata</taxon>
        <taxon>Ciliophora</taxon>
        <taxon>Intramacronucleata</taxon>
        <taxon>Spirotrichea</taxon>
        <taxon>Stichotrichia</taxon>
        <taxon>Sporadotrichida</taxon>
        <taxon>Halteriidae</taxon>
        <taxon>Halteria</taxon>
    </lineage>
</organism>
<sequence>MDGIADGEVNALFGLMKKVLELRSIQPKAATAASFNQTCRSRRCQISMQVSWVQWKRMQVSVGHSLHLSIICCDGSGKTPHRHDPSVQQILSQ</sequence>
<comment type="caution">
    <text evidence="1">The sequence shown here is derived from an EMBL/GenBank/DDBJ whole genome shotgun (WGS) entry which is preliminary data.</text>
</comment>
<reference evidence="1" key="1">
    <citation type="submission" date="2019-06" db="EMBL/GenBank/DDBJ databases">
        <authorList>
            <person name="Zheng W."/>
        </authorList>
    </citation>
    <scope>NUCLEOTIDE SEQUENCE</scope>
    <source>
        <strain evidence="1">QDHG01</strain>
    </source>
</reference>
<protein>
    <submittedName>
        <fullName evidence="1">Uncharacterized protein</fullName>
    </submittedName>
</protein>
<evidence type="ECO:0000313" key="1">
    <source>
        <dbReference type="EMBL" id="TNV71597.1"/>
    </source>
</evidence>
<keyword evidence="2" id="KW-1185">Reference proteome</keyword>
<accession>A0A8J8SUR3</accession>
<proteinExistence type="predicted"/>
<dbReference type="Proteomes" id="UP000785679">
    <property type="component" value="Unassembled WGS sequence"/>
</dbReference>
<evidence type="ECO:0000313" key="2">
    <source>
        <dbReference type="Proteomes" id="UP000785679"/>
    </source>
</evidence>
<gene>
    <name evidence="1" type="ORF">FGO68_gene15041</name>
</gene>
<name>A0A8J8SUR3_HALGN</name>
<dbReference type="AlphaFoldDB" id="A0A8J8SUR3"/>